<gene>
    <name evidence="1" type="ORF">CNECB9_3060010</name>
</gene>
<evidence type="ECO:0000313" key="1">
    <source>
        <dbReference type="EMBL" id="SCU76390.1"/>
    </source>
</evidence>
<accession>A0A1K0IG74</accession>
<dbReference type="EMBL" id="FMSH01000231">
    <property type="protein sequence ID" value="SCU76390.1"/>
    <property type="molecule type" value="Genomic_DNA"/>
</dbReference>
<name>A0A1K0IG74_CUPNE</name>
<proteinExistence type="predicted"/>
<sequence>MRQAGRPLAAVQKQFITPFGSVQIGTWPRGALL</sequence>
<dbReference type="AlphaFoldDB" id="A0A1K0IG74"/>
<protein>
    <submittedName>
        <fullName evidence="1">Uncharacterized protein</fullName>
    </submittedName>
</protein>
<reference evidence="1" key="1">
    <citation type="submission" date="2016-09" db="EMBL/GenBank/DDBJ databases">
        <authorList>
            <person name="Capua I."/>
            <person name="De Benedictis P."/>
            <person name="Joannis T."/>
            <person name="Lombin L.H."/>
            <person name="Cattoli G."/>
        </authorList>
    </citation>
    <scope>NUCLEOTIDE SEQUENCE</scope>
    <source>
        <strain evidence="1">B9</strain>
    </source>
</reference>
<organism evidence="1">
    <name type="scientific">Cupriavidus necator</name>
    <name type="common">Alcaligenes eutrophus</name>
    <name type="synonym">Ralstonia eutropha</name>
    <dbReference type="NCBI Taxonomy" id="106590"/>
    <lineage>
        <taxon>Bacteria</taxon>
        <taxon>Pseudomonadati</taxon>
        <taxon>Pseudomonadota</taxon>
        <taxon>Betaproteobacteria</taxon>
        <taxon>Burkholderiales</taxon>
        <taxon>Burkholderiaceae</taxon>
        <taxon>Cupriavidus</taxon>
    </lineage>
</organism>